<dbReference type="OMA" id="YLWVERN"/>
<gene>
    <name evidence="1" type="primary">HaRxLL61b</name>
</gene>
<dbReference type="VEuPathDB" id="FungiDB:HpaG803219"/>
<dbReference type="AlphaFoldDB" id="M4BAA9"/>
<evidence type="ECO:0000313" key="3">
    <source>
        <dbReference type="Proteomes" id="UP000011713"/>
    </source>
</evidence>
<dbReference type="EnsemblProtists" id="HpaT803219">
    <property type="protein sequence ID" value="HpaP803219"/>
    <property type="gene ID" value="HpaG803219"/>
</dbReference>
<evidence type="ECO:0000313" key="1">
    <source>
        <dbReference type="EMBL" id="BAP68945.1"/>
    </source>
</evidence>
<sequence length="201" mass="22457">MPVGPPTIAAEHSCTATDAKRLSCTFSGSVPLHEHVGVYYFGIGLERGPGEHLVINNSEHCAHRRAPSIPHHLRQLLMHRFQDDHRAAEEEFKRIWFVLSSICQVYLWVERNAAVFRGQISSPGGSASAFWEIGIRQLKAIALREHRLAATALRGARLHACIELLSQDPQGHPTSWDISHDRPPTPALVSWLRTFQTSCSC</sequence>
<keyword evidence="3" id="KW-1185">Reference proteome</keyword>
<reference evidence="3" key="1">
    <citation type="journal article" date="2010" name="Science">
        <title>Signatures of adaptation to obligate biotrophy in the Hyaloperonospora arabidopsidis genome.</title>
        <authorList>
            <person name="Baxter L."/>
            <person name="Tripathy S."/>
            <person name="Ishaque N."/>
            <person name="Boot N."/>
            <person name="Cabral A."/>
            <person name="Kemen E."/>
            <person name="Thines M."/>
            <person name="Ah-Fong A."/>
            <person name="Anderson R."/>
            <person name="Badejoko W."/>
            <person name="Bittner-Eddy P."/>
            <person name="Boore J.L."/>
            <person name="Chibucos M.C."/>
            <person name="Coates M."/>
            <person name="Dehal P."/>
            <person name="Delehaunty K."/>
            <person name="Dong S."/>
            <person name="Downton P."/>
            <person name="Dumas B."/>
            <person name="Fabro G."/>
            <person name="Fronick C."/>
            <person name="Fuerstenberg S.I."/>
            <person name="Fulton L."/>
            <person name="Gaulin E."/>
            <person name="Govers F."/>
            <person name="Hughes L."/>
            <person name="Humphray S."/>
            <person name="Jiang R.H."/>
            <person name="Judelson H."/>
            <person name="Kamoun S."/>
            <person name="Kyung K."/>
            <person name="Meijer H."/>
            <person name="Minx P."/>
            <person name="Morris P."/>
            <person name="Nelson J."/>
            <person name="Phuntumart V."/>
            <person name="Qutob D."/>
            <person name="Rehmany A."/>
            <person name="Rougon-Cardoso A."/>
            <person name="Ryden P."/>
            <person name="Torto-Alalibo T."/>
            <person name="Studholme D."/>
            <person name="Wang Y."/>
            <person name="Win J."/>
            <person name="Wood J."/>
            <person name="Clifton S.W."/>
            <person name="Rogers J."/>
            <person name="Van den Ackerveken G."/>
            <person name="Jones J.D."/>
            <person name="McDowell J.M."/>
            <person name="Beynon J."/>
            <person name="Tyler B.M."/>
        </authorList>
    </citation>
    <scope>NUCLEOTIDE SEQUENCE [LARGE SCALE GENOMIC DNA]</scope>
    <source>
        <strain evidence="3">Emoy2</strain>
    </source>
</reference>
<dbReference type="EMBL" id="JH598060">
    <property type="status" value="NOT_ANNOTATED_CDS"/>
    <property type="molecule type" value="Genomic_DNA"/>
</dbReference>
<reference evidence="1" key="2">
    <citation type="journal article" date="2014" name="PLoS Pathog.">
        <title>Expression profiling during arabidopsis/downy mildew interaction reveals a highly-expressed effector that attenuates responses to salicylic acid.</title>
        <authorList>
            <person name="Asai S."/>
            <person name="Rallapalli G."/>
            <person name="Piquerez S.J.M."/>
            <person name="Caillaud M.C."/>
            <person name="Furzer O.J."/>
            <person name="Ishaque N."/>
            <person name="Wirthmueller L."/>
            <person name="Fabro G."/>
            <person name="Shirasu K."/>
            <person name="Jones J.D.G."/>
        </authorList>
    </citation>
    <scope>NUCLEOTIDE SEQUENCE</scope>
    <source>
        <strain evidence="1">Emoy2</strain>
    </source>
</reference>
<dbReference type="HOGENOM" id="CLU_1362675_0_0_1"/>
<proteinExistence type="evidence at transcript level"/>
<protein>
    <submittedName>
        <fullName evidence="1">RxLR effector candidate protein</fullName>
    </submittedName>
</protein>
<dbReference type="InParanoid" id="M4BAA9"/>
<evidence type="ECO:0000313" key="2">
    <source>
        <dbReference type="EnsemblProtists" id="HpaP803219"/>
    </source>
</evidence>
<reference evidence="2" key="3">
    <citation type="submission" date="2015-06" db="UniProtKB">
        <authorList>
            <consortium name="EnsemblProtists"/>
        </authorList>
    </citation>
    <scope>IDENTIFICATION</scope>
    <source>
        <strain evidence="2">Emoy2</strain>
    </source>
</reference>
<dbReference type="Proteomes" id="UP000011713">
    <property type="component" value="Unassembled WGS sequence"/>
</dbReference>
<name>M4BAA9_HYAAE</name>
<dbReference type="EMBL" id="AB922369">
    <property type="protein sequence ID" value="BAP68945.1"/>
    <property type="molecule type" value="mRNA"/>
</dbReference>
<organism evidence="2 3">
    <name type="scientific">Hyaloperonospora arabidopsidis (strain Emoy2)</name>
    <name type="common">Downy mildew agent</name>
    <name type="synonym">Peronospora arabidopsidis</name>
    <dbReference type="NCBI Taxonomy" id="559515"/>
    <lineage>
        <taxon>Eukaryota</taxon>
        <taxon>Sar</taxon>
        <taxon>Stramenopiles</taxon>
        <taxon>Oomycota</taxon>
        <taxon>Peronosporomycetes</taxon>
        <taxon>Peronosporales</taxon>
        <taxon>Peronosporaceae</taxon>
        <taxon>Hyaloperonospora</taxon>
    </lineage>
</organism>
<accession>M4BAA9</accession>